<organism evidence="4 5">
    <name type="scientific">Kingella oralis ATCC 51147</name>
    <dbReference type="NCBI Taxonomy" id="629741"/>
    <lineage>
        <taxon>Bacteria</taxon>
        <taxon>Pseudomonadati</taxon>
        <taxon>Pseudomonadota</taxon>
        <taxon>Betaproteobacteria</taxon>
        <taxon>Neisseriales</taxon>
        <taxon>Neisseriaceae</taxon>
        <taxon>Kingella</taxon>
    </lineage>
</organism>
<evidence type="ECO:0000313" key="4">
    <source>
        <dbReference type="EMBL" id="EEP68267.1"/>
    </source>
</evidence>
<feature type="compositionally biased region" description="Polar residues" evidence="2">
    <location>
        <begin position="231"/>
        <end position="242"/>
    </location>
</feature>
<dbReference type="PANTHER" id="PTHR37423:SF2">
    <property type="entry name" value="MEMBRANE-BOUND LYTIC MUREIN TRANSGLYCOSYLASE C"/>
    <property type="match status" value="1"/>
</dbReference>
<dbReference type="AlphaFoldDB" id="C4GH29"/>
<comment type="caution">
    <text evidence="4">The sequence shown here is derived from an EMBL/GenBank/DDBJ whole genome shotgun (WGS) entry which is preliminary data.</text>
</comment>
<proteinExistence type="inferred from homology"/>
<evidence type="ECO:0000256" key="2">
    <source>
        <dbReference type="SAM" id="MobiDB-lite"/>
    </source>
</evidence>
<feature type="domain" description="Transglycosylase SLT" evidence="3">
    <location>
        <begin position="109"/>
        <end position="205"/>
    </location>
</feature>
<dbReference type="InterPro" id="IPR006311">
    <property type="entry name" value="TAT_signal"/>
</dbReference>
<feature type="region of interest" description="Disordered" evidence="2">
    <location>
        <begin position="222"/>
        <end position="242"/>
    </location>
</feature>
<dbReference type="EMBL" id="ACJW02000002">
    <property type="protein sequence ID" value="EEP68267.1"/>
    <property type="molecule type" value="Genomic_DNA"/>
</dbReference>
<evidence type="ECO:0000259" key="3">
    <source>
        <dbReference type="Pfam" id="PF01464"/>
    </source>
</evidence>
<evidence type="ECO:0000313" key="5">
    <source>
        <dbReference type="Proteomes" id="UP000003009"/>
    </source>
</evidence>
<feature type="region of interest" description="Disordered" evidence="2">
    <location>
        <begin position="1"/>
        <end position="21"/>
    </location>
</feature>
<dbReference type="Gene3D" id="1.10.530.10">
    <property type="match status" value="1"/>
</dbReference>
<evidence type="ECO:0000256" key="1">
    <source>
        <dbReference type="ARBA" id="ARBA00007734"/>
    </source>
</evidence>
<comment type="similarity">
    <text evidence="1">Belongs to the transglycosylase Slt family.</text>
</comment>
<dbReference type="InterPro" id="IPR023346">
    <property type="entry name" value="Lysozyme-like_dom_sf"/>
</dbReference>
<dbReference type="InterPro" id="IPR008258">
    <property type="entry name" value="Transglycosylase_SLT_dom_1"/>
</dbReference>
<sequence length="242" mass="27295">MTFTPQRQPETGKPTQPLTLPQTMPLTRRHFLLTTAALAAPALLHAGAQREETLSDDVASIMRQSVENASPPRLVFDRPAEGQRWLNEMSARLARFIDSELYRRRLLVMIQYEASRAALDPQIILGLIEVESRFRQYAISNVGAKGLMQVMPFWQRYIGNESHNLFDVRTNLRYGCTILRHYGNLENGNLVRMLARYNGSLGSLKYPNAVLGAYQRNWQWQGSELPPQTPSQPAANASGTAV</sequence>
<keyword evidence="5" id="KW-1185">Reference proteome</keyword>
<name>C4GH29_9NEIS</name>
<dbReference type="GeneID" id="84907378"/>
<gene>
    <name evidence="4" type="ORF">GCWU000324_00158</name>
</gene>
<accession>C4GH29</accession>
<dbReference type="STRING" id="629741.GCWU000324_00158"/>
<protein>
    <submittedName>
        <fullName evidence="4">Tat pathway signal sequence domain protein</fullName>
    </submittedName>
</protein>
<dbReference type="SUPFAM" id="SSF53955">
    <property type="entry name" value="Lysozyme-like"/>
    <property type="match status" value="1"/>
</dbReference>
<dbReference type="CDD" id="cd00254">
    <property type="entry name" value="LT-like"/>
    <property type="match status" value="1"/>
</dbReference>
<reference evidence="4" key="1">
    <citation type="submission" date="2009-04" db="EMBL/GenBank/DDBJ databases">
        <authorList>
            <person name="Weinstock G."/>
            <person name="Sodergren E."/>
            <person name="Clifton S."/>
            <person name="Fulton L."/>
            <person name="Fulton B."/>
            <person name="Courtney L."/>
            <person name="Fronick C."/>
            <person name="Harrison M."/>
            <person name="Strong C."/>
            <person name="Farmer C."/>
            <person name="Delahaunty K."/>
            <person name="Markovic C."/>
            <person name="Hall O."/>
            <person name="Minx P."/>
            <person name="Tomlinson C."/>
            <person name="Mitreva M."/>
            <person name="Nelson J."/>
            <person name="Hou S."/>
            <person name="Wollam A."/>
            <person name="Pepin K.H."/>
            <person name="Johnson M."/>
            <person name="Bhonagiri V."/>
            <person name="Nash W.E."/>
            <person name="Warren W."/>
            <person name="Chinwalla A."/>
            <person name="Mardis E.R."/>
            <person name="Wilson R.K."/>
        </authorList>
    </citation>
    <scope>NUCLEOTIDE SEQUENCE [LARGE SCALE GENOMIC DNA]</scope>
    <source>
        <strain evidence="4">ATCC 51147</strain>
    </source>
</reference>
<dbReference type="Proteomes" id="UP000003009">
    <property type="component" value="Unassembled WGS sequence"/>
</dbReference>
<dbReference type="HOGENOM" id="CLU_088197_0_0_4"/>
<dbReference type="RefSeq" id="WP_003793355.1">
    <property type="nucleotide sequence ID" value="NZ_GG665871.1"/>
</dbReference>
<dbReference type="Pfam" id="PF01464">
    <property type="entry name" value="SLT"/>
    <property type="match status" value="1"/>
</dbReference>
<dbReference type="PANTHER" id="PTHR37423">
    <property type="entry name" value="SOLUBLE LYTIC MUREIN TRANSGLYCOSYLASE-RELATED"/>
    <property type="match status" value="1"/>
</dbReference>
<dbReference type="PROSITE" id="PS51318">
    <property type="entry name" value="TAT"/>
    <property type="match status" value="1"/>
</dbReference>